<proteinExistence type="inferred from homology"/>
<dbReference type="RefSeq" id="WP_176063333.1">
    <property type="nucleotide sequence ID" value="NZ_BJTG01000002.1"/>
</dbReference>
<gene>
    <name evidence="6" type="ORF">AMYX_08760</name>
</gene>
<evidence type="ECO:0000256" key="3">
    <source>
        <dbReference type="ARBA" id="ARBA00022723"/>
    </source>
</evidence>
<dbReference type="InterPro" id="IPR035938">
    <property type="entry name" value="Hemerythrin-like_sf"/>
</dbReference>
<comment type="similarity">
    <text evidence="1">Belongs to the hemerythrin family.</text>
</comment>
<comment type="caution">
    <text evidence="6">The sequence shown here is derived from an EMBL/GenBank/DDBJ whole genome shotgun (WGS) entry which is preliminary data.</text>
</comment>
<dbReference type="InterPro" id="IPR050669">
    <property type="entry name" value="Hemerythrin"/>
</dbReference>
<dbReference type="GO" id="GO:0046872">
    <property type="term" value="F:metal ion binding"/>
    <property type="evidence" value="ECO:0007669"/>
    <property type="project" value="UniProtKB-KW"/>
</dbReference>
<dbReference type="InterPro" id="IPR016131">
    <property type="entry name" value="Haemerythrin_Fe_BS"/>
</dbReference>
<dbReference type="AlphaFoldDB" id="A0A7I9VIE8"/>
<dbReference type="Pfam" id="PF01814">
    <property type="entry name" value="Hemerythrin"/>
    <property type="match status" value="1"/>
</dbReference>
<evidence type="ECO:0000313" key="6">
    <source>
        <dbReference type="EMBL" id="GEJ56135.1"/>
    </source>
</evidence>
<dbReference type="InterPro" id="IPR012312">
    <property type="entry name" value="Hemerythrin-like"/>
</dbReference>
<dbReference type="InterPro" id="IPR012827">
    <property type="entry name" value="Hemerythrin_metal-bd"/>
</dbReference>
<dbReference type="GO" id="GO:0005344">
    <property type="term" value="F:oxygen carrier activity"/>
    <property type="evidence" value="ECO:0007669"/>
    <property type="project" value="UniProtKB-KW"/>
</dbReference>
<dbReference type="NCBIfam" id="TIGR02481">
    <property type="entry name" value="hemeryth_dom"/>
    <property type="match status" value="1"/>
</dbReference>
<keyword evidence="2" id="KW-0813">Transport</keyword>
<feature type="domain" description="Hemerythrin-like" evidence="5">
    <location>
        <begin position="10"/>
        <end position="118"/>
    </location>
</feature>
<evidence type="ECO:0000256" key="4">
    <source>
        <dbReference type="ARBA" id="ARBA00023004"/>
    </source>
</evidence>
<dbReference type="SUPFAM" id="SSF47188">
    <property type="entry name" value="Hemerythrin-like"/>
    <property type="match status" value="1"/>
</dbReference>
<dbReference type="EMBL" id="BJTG01000002">
    <property type="protein sequence ID" value="GEJ56135.1"/>
    <property type="molecule type" value="Genomic_DNA"/>
</dbReference>
<keyword evidence="3" id="KW-0479">Metal-binding</keyword>
<evidence type="ECO:0000259" key="5">
    <source>
        <dbReference type="Pfam" id="PF01814"/>
    </source>
</evidence>
<dbReference type="PANTHER" id="PTHR37164">
    <property type="entry name" value="BACTERIOHEMERYTHRIN"/>
    <property type="match status" value="1"/>
</dbReference>
<keyword evidence="7" id="KW-1185">Reference proteome</keyword>
<evidence type="ECO:0000313" key="7">
    <source>
        <dbReference type="Proteomes" id="UP000503640"/>
    </source>
</evidence>
<accession>A0A7I9VIE8</accession>
<dbReference type="Gene3D" id="1.20.120.50">
    <property type="entry name" value="Hemerythrin-like"/>
    <property type="match status" value="1"/>
</dbReference>
<evidence type="ECO:0000256" key="1">
    <source>
        <dbReference type="ARBA" id="ARBA00010587"/>
    </source>
</evidence>
<reference evidence="7" key="1">
    <citation type="journal article" date="2020" name="Appl. Environ. Microbiol.">
        <title>Diazotrophic Anaeromyxobacter Isolates from Soils.</title>
        <authorList>
            <person name="Masuda Y."/>
            <person name="Yamanaka H."/>
            <person name="Xu Z.X."/>
            <person name="Shiratori Y."/>
            <person name="Aono T."/>
            <person name="Amachi S."/>
            <person name="Senoo K."/>
            <person name="Itoh H."/>
        </authorList>
    </citation>
    <scope>NUCLEOTIDE SEQUENCE [LARGE SCALE GENOMIC DNA]</scope>
    <source>
        <strain evidence="7">R267</strain>
    </source>
</reference>
<dbReference type="Proteomes" id="UP000503640">
    <property type="component" value="Unassembled WGS sequence"/>
</dbReference>
<protein>
    <recommendedName>
        <fullName evidence="5">Hemerythrin-like domain-containing protein</fullName>
    </recommendedName>
</protein>
<keyword evidence="4" id="KW-0408">Iron</keyword>
<organism evidence="6 7">
    <name type="scientific">Anaeromyxobacter diazotrophicus</name>
    <dbReference type="NCBI Taxonomy" id="2590199"/>
    <lineage>
        <taxon>Bacteria</taxon>
        <taxon>Pseudomonadati</taxon>
        <taxon>Myxococcota</taxon>
        <taxon>Myxococcia</taxon>
        <taxon>Myxococcales</taxon>
        <taxon>Cystobacterineae</taxon>
        <taxon>Anaeromyxobacteraceae</taxon>
        <taxon>Anaeromyxobacter</taxon>
    </lineage>
</organism>
<sequence length="146" mass="16403">MRLTSELASGYEEIDGQHRVMLDRMEALARAAQADDLAQAKEMLSALGDYLVSHFQAEESMMAETAYPERGRHKSAHDLFMQDFAQLGQELSGQGLSPPILAWIGTRLPEWLKFHIQVNDLPLGRYLASRHFRPAAAPRVDKPRAS</sequence>
<dbReference type="PROSITE" id="PS00550">
    <property type="entry name" value="HEMERYTHRINS"/>
    <property type="match status" value="1"/>
</dbReference>
<evidence type="ECO:0000256" key="2">
    <source>
        <dbReference type="ARBA" id="ARBA00022621"/>
    </source>
</evidence>
<keyword evidence="2" id="KW-0561">Oxygen transport</keyword>
<name>A0A7I9VIE8_9BACT</name>
<dbReference type="PANTHER" id="PTHR37164:SF1">
    <property type="entry name" value="BACTERIOHEMERYTHRIN"/>
    <property type="match status" value="1"/>
</dbReference>
<dbReference type="CDD" id="cd12107">
    <property type="entry name" value="Hemerythrin"/>
    <property type="match status" value="1"/>
</dbReference>